<feature type="non-terminal residue" evidence="1">
    <location>
        <position position="42"/>
    </location>
</feature>
<accession>A0A656JIS1</accession>
<proteinExistence type="predicted"/>
<sequence>MIELGKKARDKISGFEGVITGRAQYLTGCDQYVLSPAAKNGG</sequence>
<gene>
    <name evidence="1" type="ORF">A245_46208</name>
</gene>
<protein>
    <submittedName>
        <fullName evidence="1">Uncharacterized protein</fullName>
    </submittedName>
</protein>
<dbReference type="AlphaFoldDB" id="A0A656JIS1"/>
<dbReference type="Proteomes" id="UP000018849">
    <property type="component" value="Unassembled WGS sequence"/>
</dbReference>
<comment type="caution">
    <text evidence="1">The sequence shown here is derived from an EMBL/GenBank/DDBJ whole genome shotgun (WGS) entry which is preliminary data.</text>
</comment>
<dbReference type="EMBL" id="AOKF01003926">
    <property type="protein sequence ID" value="EPN30018.1"/>
    <property type="molecule type" value="Genomic_DNA"/>
</dbReference>
<name>A0A656JIS1_PSESF</name>
<evidence type="ECO:0000313" key="2">
    <source>
        <dbReference type="Proteomes" id="UP000018849"/>
    </source>
</evidence>
<reference evidence="1 2" key="1">
    <citation type="journal article" date="2013" name="PLoS Pathog.">
        <title>Genomic analysis of the Kiwifruit pathogen Pseudomonas syringae pv. actinidiae provides insight into the origins of an emergent plant disease.</title>
        <authorList>
            <person name="McCann H.C."/>
            <person name="Rikkerink E.H."/>
            <person name="Bertels F."/>
            <person name="Fiers M."/>
            <person name="Lu A."/>
            <person name="Rees-George J."/>
            <person name="Andersen M.T."/>
            <person name="Gleave A.P."/>
            <person name="Haubold B."/>
            <person name="Wohlers M.W."/>
            <person name="Guttman D.S."/>
            <person name="Wang P.W."/>
            <person name="Straub C."/>
            <person name="Vanneste J.L."/>
            <person name="Rainey P.B."/>
            <person name="Templeton M.D."/>
        </authorList>
    </citation>
    <scope>NUCLEOTIDE SEQUENCE [LARGE SCALE GENOMIC DNA]</scope>
    <source>
        <strain evidence="1 2">ICMP 19096</strain>
    </source>
</reference>
<evidence type="ECO:0000313" key="1">
    <source>
        <dbReference type="EMBL" id="EPN30018.1"/>
    </source>
</evidence>
<organism evidence="1 2">
    <name type="scientific">Pseudomonas syringae pv. actinidiae ICMP 19096</name>
    <dbReference type="NCBI Taxonomy" id="1194405"/>
    <lineage>
        <taxon>Bacteria</taxon>
        <taxon>Pseudomonadati</taxon>
        <taxon>Pseudomonadota</taxon>
        <taxon>Gammaproteobacteria</taxon>
        <taxon>Pseudomonadales</taxon>
        <taxon>Pseudomonadaceae</taxon>
        <taxon>Pseudomonas</taxon>
        <taxon>Pseudomonas syringae</taxon>
    </lineage>
</organism>